<evidence type="ECO:0000259" key="7">
    <source>
        <dbReference type="Pfam" id="PF01850"/>
    </source>
</evidence>
<keyword evidence="9" id="KW-1185">Reference proteome</keyword>
<protein>
    <recommendedName>
        <fullName evidence="6">Ribonuclease VapC</fullName>
        <shortName evidence="6">RNase VapC</shortName>
        <ecNumber evidence="6">3.1.-.-</ecNumber>
    </recommendedName>
    <alternativeName>
        <fullName evidence="6">Toxin VapC</fullName>
    </alternativeName>
</protein>
<dbReference type="EMBL" id="LR134355">
    <property type="protein sequence ID" value="VEG48128.1"/>
    <property type="molecule type" value="Genomic_DNA"/>
</dbReference>
<dbReference type="GO" id="GO:0016787">
    <property type="term" value="F:hydrolase activity"/>
    <property type="evidence" value="ECO:0007669"/>
    <property type="project" value="UniProtKB-KW"/>
</dbReference>
<keyword evidence="5 6" id="KW-0460">Magnesium</keyword>
<dbReference type="OrthoDB" id="4750219at2"/>
<comment type="cofactor">
    <cofactor evidence="6">
        <name>Mg(2+)</name>
        <dbReference type="ChEBI" id="CHEBI:18420"/>
    </cofactor>
</comment>
<gene>
    <name evidence="6" type="primary">vapC</name>
    <name evidence="8" type="ORF">NCTC10485_02421</name>
</gene>
<comment type="similarity">
    <text evidence="6">Belongs to the PINc/VapC protein family.</text>
</comment>
<dbReference type="RefSeq" id="WP_126333967.1">
    <property type="nucleotide sequence ID" value="NZ_AP022604.1"/>
</dbReference>
<accession>A0A3S4RMW3</accession>
<dbReference type="SUPFAM" id="SSF88723">
    <property type="entry name" value="PIN domain-like"/>
    <property type="match status" value="1"/>
</dbReference>
<dbReference type="GO" id="GO:0090729">
    <property type="term" value="F:toxin activity"/>
    <property type="evidence" value="ECO:0007669"/>
    <property type="project" value="UniProtKB-KW"/>
</dbReference>
<name>A0A3S4RMW3_MYCCI</name>
<keyword evidence="1 6" id="KW-1277">Toxin-antitoxin system</keyword>
<sequence length="137" mass="14858">MIYLDTSALTKLLVAEAETPDLQSWLLEQRDHGEDHAVTSALGRVELMRAVARLGEPGLHERALYLLDGLDILPLTDAVITLAETIGPARLRSLDAIHLASAAQIRRELTTFVTYDHRLLEGCRAVGFDTASPGGSA</sequence>
<evidence type="ECO:0000256" key="4">
    <source>
        <dbReference type="ARBA" id="ARBA00022801"/>
    </source>
</evidence>
<feature type="domain" description="PIN" evidence="7">
    <location>
        <begin position="2"/>
        <end position="119"/>
    </location>
</feature>
<dbReference type="Proteomes" id="UP000282551">
    <property type="component" value="Chromosome"/>
</dbReference>
<evidence type="ECO:0000313" key="8">
    <source>
        <dbReference type="EMBL" id="VEG48128.1"/>
    </source>
</evidence>
<evidence type="ECO:0000313" key="9">
    <source>
        <dbReference type="Proteomes" id="UP000282551"/>
    </source>
</evidence>
<dbReference type="InterPro" id="IPR002716">
    <property type="entry name" value="PIN_dom"/>
</dbReference>
<feature type="binding site" evidence="6">
    <location>
        <position position="5"/>
    </location>
    <ligand>
        <name>Mg(2+)</name>
        <dbReference type="ChEBI" id="CHEBI:18420"/>
    </ligand>
</feature>
<proteinExistence type="inferred from homology"/>
<keyword evidence="6" id="KW-0800">Toxin</keyword>
<evidence type="ECO:0000256" key="6">
    <source>
        <dbReference type="HAMAP-Rule" id="MF_00265"/>
    </source>
</evidence>
<reference evidence="8 9" key="1">
    <citation type="submission" date="2018-12" db="EMBL/GenBank/DDBJ databases">
        <authorList>
            <consortium name="Pathogen Informatics"/>
        </authorList>
    </citation>
    <scope>NUCLEOTIDE SEQUENCE [LARGE SCALE GENOMIC DNA]</scope>
    <source>
        <strain evidence="8 9">NCTC10485</strain>
    </source>
</reference>
<dbReference type="GO" id="GO:0000287">
    <property type="term" value="F:magnesium ion binding"/>
    <property type="evidence" value="ECO:0007669"/>
    <property type="project" value="UniProtKB-UniRule"/>
</dbReference>
<dbReference type="CDD" id="cd09874">
    <property type="entry name" value="PIN_MT3492-like"/>
    <property type="match status" value="1"/>
</dbReference>
<dbReference type="Gene3D" id="3.40.50.1010">
    <property type="entry name" value="5'-nuclease"/>
    <property type="match status" value="1"/>
</dbReference>
<feature type="binding site" evidence="6">
    <location>
        <position position="95"/>
    </location>
    <ligand>
        <name>Mg(2+)</name>
        <dbReference type="ChEBI" id="CHEBI:18420"/>
    </ligand>
</feature>
<organism evidence="8 9">
    <name type="scientific">Mycolicibacterium chitae</name>
    <name type="common">Mycobacterium chitae</name>
    <dbReference type="NCBI Taxonomy" id="1792"/>
    <lineage>
        <taxon>Bacteria</taxon>
        <taxon>Bacillati</taxon>
        <taxon>Actinomycetota</taxon>
        <taxon>Actinomycetes</taxon>
        <taxon>Mycobacteriales</taxon>
        <taxon>Mycobacteriaceae</taxon>
        <taxon>Mycolicibacterium</taxon>
    </lineage>
</organism>
<evidence type="ECO:0000256" key="5">
    <source>
        <dbReference type="ARBA" id="ARBA00022842"/>
    </source>
</evidence>
<comment type="function">
    <text evidence="6">Toxic component of a toxin-antitoxin (TA) system. An RNase.</text>
</comment>
<dbReference type="EC" id="3.1.-.-" evidence="6"/>
<dbReference type="InterPro" id="IPR022907">
    <property type="entry name" value="VapC_family"/>
</dbReference>
<keyword evidence="2 6" id="KW-0540">Nuclease</keyword>
<dbReference type="GO" id="GO:0004540">
    <property type="term" value="F:RNA nuclease activity"/>
    <property type="evidence" value="ECO:0007669"/>
    <property type="project" value="InterPro"/>
</dbReference>
<keyword evidence="3 6" id="KW-0479">Metal-binding</keyword>
<dbReference type="HAMAP" id="MF_00265">
    <property type="entry name" value="VapC_Nob1"/>
    <property type="match status" value="1"/>
</dbReference>
<evidence type="ECO:0000256" key="3">
    <source>
        <dbReference type="ARBA" id="ARBA00022723"/>
    </source>
</evidence>
<dbReference type="Pfam" id="PF01850">
    <property type="entry name" value="PIN"/>
    <property type="match status" value="1"/>
</dbReference>
<evidence type="ECO:0000256" key="1">
    <source>
        <dbReference type="ARBA" id="ARBA00022649"/>
    </source>
</evidence>
<dbReference type="AlphaFoldDB" id="A0A3S4RMW3"/>
<dbReference type="InterPro" id="IPR029060">
    <property type="entry name" value="PIN-like_dom_sf"/>
</dbReference>
<keyword evidence="4 6" id="KW-0378">Hydrolase</keyword>
<evidence type="ECO:0000256" key="2">
    <source>
        <dbReference type="ARBA" id="ARBA00022722"/>
    </source>
</evidence>